<sequence>MDSCGQLLECQRWLRLYLIALSNKFLWAGTSLN</sequence>
<reference evidence="1" key="1">
    <citation type="submission" date="2014-09" db="EMBL/GenBank/DDBJ databases">
        <authorList>
            <person name="Magalhaes I.L.F."/>
            <person name="Oliveira U."/>
            <person name="Santos F.R."/>
            <person name="Vidigal T.H.D.A."/>
            <person name="Brescovit A.D."/>
            <person name="Santos A.J."/>
        </authorList>
    </citation>
    <scope>NUCLEOTIDE SEQUENCE</scope>
    <source>
        <tissue evidence="1">Shoot tissue taken approximately 20 cm above the soil surface</tissue>
    </source>
</reference>
<protein>
    <submittedName>
        <fullName evidence="1">Uncharacterized protein</fullName>
    </submittedName>
</protein>
<evidence type="ECO:0000313" key="1">
    <source>
        <dbReference type="EMBL" id="JAD32978.1"/>
    </source>
</evidence>
<accession>A0A0A8Z5K3</accession>
<proteinExistence type="predicted"/>
<dbReference type="EMBL" id="GBRH01264917">
    <property type="protein sequence ID" value="JAD32978.1"/>
    <property type="molecule type" value="Transcribed_RNA"/>
</dbReference>
<organism evidence="1">
    <name type="scientific">Arundo donax</name>
    <name type="common">Giant reed</name>
    <name type="synonym">Donax arundinaceus</name>
    <dbReference type="NCBI Taxonomy" id="35708"/>
    <lineage>
        <taxon>Eukaryota</taxon>
        <taxon>Viridiplantae</taxon>
        <taxon>Streptophyta</taxon>
        <taxon>Embryophyta</taxon>
        <taxon>Tracheophyta</taxon>
        <taxon>Spermatophyta</taxon>
        <taxon>Magnoliopsida</taxon>
        <taxon>Liliopsida</taxon>
        <taxon>Poales</taxon>
        <taxon>Poaceae</taxon>
        <taxon>PACMAD clade</taxon>
        <taxon>Arundinoideae</taxon>
        <taxon>Arundineae</taxon>
        <taxon>Arundo</taxon>
    </lineage>
</organism>
<reference evidence="1" key="2">
    <citation type="journal article" date="2015" name="Data Brief">
        <title>Shoot transcriptome of the giant reed, Arundo donax.</title>
        <authorList>
            <person name="Barrero R.A."/>
            <person name="Guerrero F.D."/>
            <person name="Moolhuijzen P."/>
            <person name="Goolsby J.A."/>
            <person name="Tidwell J."/>
            <person name="Bellgard S.E."/>
            <person name="Bellgard M.I."/>
        </authorList>
    </citation>
    <scope>NUCLEOTIDE SEQUENCE</scope>
    <source>
        <tissue evidence="1">Shoot tissue taken approximately 20 cm above the soil surface</tissue>
    </source>
</reference>
<name>A0A0A8Z5K3_ARUDO</name>
<dbReference type="AlphaFoldDB" id="A0A0A8Z5K3"/>